<dbReference type="GO" id="GO:0004222">
    <property type="term" value="F:metalloendopeptidase activity"/>
    <property type="evidence" value="ECO:0007669"/>
    <property type="project" value="InterPro"/>
</dbReference>
<keyword evidence="7 8" id="KW-0862">Zinc</keyword>
<dbReference type="PATRIC" id="fig|1590042.3.peg.1450"/>
<dbReference type="InterPro" id="IPR023091">
    <property type="entry name" value="MetalPrtase_cat_dom_sf_prd"/>
</dbReference>
<dbReference type="Gene3D" id="3.40.390.30">
    <property type="entry name" value="Metalloproteases ('zincins'), catalytic domain"/>
    <property type="match status" value="1"/>
</dbReference>
<dbReference type="EC" id="3.1.-.-" evidence="8"/>
<dbReference type="PROSITE" id="PS01306">
    <property type="entry name" value="UPF0054"/>
    <property type="match status" value="1"/>
</dbReference>
<dbReference type="NCBIfam" id="TIGR00043">
    <property type="entry name" value="rRNA maturation RNase YbeY"/>
    <property type="match status" value="1"/>
</dbReference>
<sequence length="163" mass="18699">MSKQASNKVKIKIDLLNEGFQGPQEDEILHWLEPLFADPQIKISRNEVYISFSMITLNDMQQLNKQYRQKDKPTNVLSFPCTIPNAPHGFLGDIVLCAPQIEKEATEQAKELKAHWAHLVIHGTLHLLGYDHETEQDANIMENLEITLLEKLSFPNPYGELHE</sequence>
<evidence type="ECO:0000256" key="8">
    <source>
        <dbReference type="HAMAP-Rule" id="MF_00009"/>
    </source>
</evidence>
<keyword evidence="4 8" id="KW-0479">Metal-binding</keyword>
<dbReference type="OrthoDB" id="9807740at2"/>
<dbReference type="GO" id="GO:0005737">
    <property type="term" value="C:cytoplasm"/>
    <property type="evidence" value="ECO:0007669"/>
    <property type="project" value="UniProtKB-SubCell"/>
</dbReference>
<dbReference type="STRING" id="437022.CC99x_01425"/>
<feature type="binding site" evidence="8">
    <location>
        <position position="122"/>
    </location>
    <ligand>
        <name>Zn(2+)</name>
        <dbReference type="ChEBI" id="CHEBI:29105"/>
        <note>catalytic</note>
    </ligand>
</feature>
<keyword evidence="5 8" id="KW-0255">Endonuclease</keyword>
<dbReference type="GO" id="GO:0006364">
    <property type="term" value="P:rRNA processing"/>
    <property type="evidence" value="ECO:0007669"/>
    <property type="project" value="UniProtKB-UniRule"/>
</dbReference>
<keyword evidence="6 8" id="KW-0378">Hydrolase</keyword>
<dbReference type="Proteomes" id="UP000051494">
    <property type="component" value="Unassembled WGS sequence"/>
</dbReference>
<keyword evidence="8" id="KW-0963">Cytoplasm</keyword>
<dbReference type="SUPFAM" id="SSF55486">
    <property type="entry name" value="Metalloproteases ('zincins'), catalytic domain"/>
    <property type="match status" value="1"/>
</dbReference>
<dbReference type="RefSeq" id="WP_057624525.1">
    <property type="nucleotide sequence ID" value="NZ_LKHV02000001.1"/>
</dbReference>
<evidence type="ECO:0000313" key="10">
    <source>
        <dbReference type="EMBL" id="MCS5707882.1"/>
    </source>
</evidence>
<comment type="subcellular location">
    <subcellularLocation>
        <location evidence="8">Cytoplasm</location>
    </subcellularLocation>
</comment>
<gene>
    <name evidence="8 9" type="primary">ybeY</name>
    <name evidence="10" type="ORF">CC99x_003085</name>
    <name evidence="9" type="ORF">CC99x_01425</name>
</gene>
<feature type="binding site" evidence="8">
    <location>
        <position position="132"/>
    </location>
    <ligand>
        <name>Zn(2+)</name>
        <dbReference type="ChEBI" id="CHEBI:29105"/>
        <note>catalytic</note>
    </ligand>
</feature>
<evidence type="ECO:0000256" key="1">
    <source>
        <dbReference type="ARBA" id="ARBA00010875"/>
    </source>
</evidence>
<dbReference type="InterPro" id="IPR002036">
    <property type="entry name" value="YbeY"/>
</dbReference>
<evidence type="ECO:0000313" key="11">
    <source>
        <dbReference type="Proteomes" id="UP000051494"/>
    </source>
</evidence>
<dbReference type="EMBL" id="LKHV01000006">
    <property type="protein sequence ID" value="KRG18540.1"/>
    <property type="molecule type" value="Genomic_DNA"/>
</dbReference>
<proteinExistence type="inferred from homology"/>
<comment type="similarity">
    <text evidence="1 8">Belongs to the endoribonuclease YbeY family.</text>
</comment>
<reference evidence="9" key="1">
    <citation type="submission" date="2015-09" db="EMBL/GenBank/DDBJ databases">
        <title>Draft Genome Sequences of Two Novel Amoeba-resistant Intranuclear Bacteria, Candidatus Berkiella cookevillensis and Candidatus Berkiella aquae.</title>
        <authorList>
            <person name="Mehari Y.T."/>
            <person name="Arivett B.A."/>
            <person name="Farone A.L."/>
            <person name="Gunderson J.H."/>
            <person name="Farone M.B."/>
        </authorList>
    </citation>
    <scope>NUCLEOTIDE SEQUENCE [LARGE SCALE GENOMIC DNA]</scope>
    <source>
        <strain evidence="9">CC99</strain>
    </source>
</reference>
<dbReference type="PANTHER" id="PTHR46986">
    <property type="entry name" value="ENDORIBONUCLEASE YBEY, CHLOROPLASTIC"/>
    <property type="match status" value="1"/>
</dbReference>
<evidence type="ECO:0000256" key="3">
    <source>
        <dbReference type="ARBA" id="ARBA00022722"/>
    </source>
</evidence>
<dbReference type="EMBL" id="LKHV02000001">
    <property type="protein sequence ID" value="MCS5707882.1"/>
    <property type="molecule type" value="Genomic_DNA"/>
</dbReference>
<feature type="binding site" evidence="8">
    <location>
        <position position="126"/>
    </location>
    <ligand>
        <name>Zn(2+)</name>
        <dbReference type="ChEBI" id="CHEBI:29105"/>
        <note>catalytic</note>
    </ligand>
</feature>
<keyword evidence="3 8" id="KW-0540">Nuclease</keyword>
<comment type="caution">
    <text evidence="9">The sequence shown here is derived from an EMBL/GenBank/DDBJ whole genome shotgun (WGS) entry which is preliminary data.</text>
</comment>
<name>A0A0Q9YDD4_9GAMM</name>
<dbReference type="HAMAP" id="MF_00009">
    <property type="entry name" value="Endoribonucl_YbeY"/>
    <property type="match status" value="1"/>
</dbReference>
<dbReference type="GO" id="GO:0004521">
    <property type="term" value="F:RNA endonuclease activity"/>
    <property type="evidence" value="ECO:0007669"/>
    <property type="project" value="UniProtKB-UniRule"/>
</dbReference>
<keyword evidence="2 8" id="KW-0690">Ribosome biogenesis</keyword>
<evidence type="ECO:0000256" key="5">
    <source>
        <dbReference type="ARBA" id="ARBA00022759"/>
    </source>
</evidence>
<reference evidence="10" key="3">
    <citation type="submission" date="2021-06" db="EMBL/GenBank/DDBJ databases">
        <title>Genomic Description and Analysis of Intracellular Bacteria, Candidatus Berkiella cookevillensis and Candidatus Berkiella aquae.</title>
        <authorList>
            <person name="Kidane D.T."/>
            <person name="Mehari Y.T."/>
            <person name="Rice F.C."/>
            <person name="Arivett B.A."/>
            <person name="Farone A.L."/>
            <person name="Berk S.G."/>
            <person name="Farone M.B."/>
        </authorList>
    </citation>
    <scope>NUCLEOTIDE SEQUENCE</scope>
    <source>
        <strain evidence="10">CC99</strain>
    </source>
</reference>
<keyword evidence="11" id="KW-1185">Reference proteome</keyword>
<evidence type="ECO:0000256" key="2">
    <source>
        <dbReference type="ARBA" id="ARBA00022517"/>
    </source>
</evidence>
<comment type="function">
    <text evidence="8">Single strand-specific metallo-endoribonuclease involved in late-stage 70S ribosome quality control and in maturation of the 3' terminus of the 16S rRNA.</text>
</comment>
<dbReference type="PANTHER" id="PTHR46986:SF1">
    <property type="entry name" value="ENDORIBONUCLEASE YBEY, CHLOROPLASTIC"/>
    <property type="match status" value="1"/>
</dbReference>
<reference evidence="10" key="2">
    <citation type="journal article" date="2016" name="Genome Announc.">
        <title>Draft Genome Sequences of Two Novel Amoeba-Resistant Intranuclear Bacteria, 'Candidatus Berkiella cookevillensis' and 'Candidatus Berkiella aquae'.</title>
        <authorList>
            <person name="Mehari Y.T."/>
            <person name="Arivett B.A."/>
            <person name="Farone A.L."/>
            <person name="Gunderson J.H."/>
            <person name="Farone M.B."/>
        </authorList>
    </citation>
    <scope>NUCLEOTIDE SEQUENCE</scope>
    <source>
        <strain evidence="10">CC99</strain>
    </source>
</reference>
<dbReference type="InterPro" id="IPR020549">
    <property type="entry name" value="YbeY_CS"/>
</dbReference>
<evidence type="ECO:0000256" key="4">
    <source>
        <dbReference type="ARBA" id="ARBA00022723"/>
    </source>
</evidence>
<evidence type="ECO:0000256" key="6">
    <source>
        <dbReference type="ARBA" id="ARBA00022801"/>
    </source>
</evidence>
<dbReference type="GO" id="GO:0008270">
    <property type="term" value="F:zinc ion binding"/>
    <property type="evidence" value="ECO:0007669"/>
    <property type="project" value="UniProtKB-UniRule"/>
</dbReference>
<dbReference type="AlphaFoldDB" id="A0A0Q9YDD4"/>
<evidence type="ECO:0000313" key="9">
    <source>
        <dbReference type="EMBL" id="KRG18540.1"/>
    </source>
</evidence>
<dbReference type="Pfam" id="PF02130">
    <property type="entry name" value="YbeY"/>
    <property type="match status" value="1"/>
</dbReference>
<keyword evidence="8" id="KW-0698">rRNA processing</keyword>
<protein>
    <recommendedName>
        <fullName evidence="8">Endoribonuclease YbeY</fullName>
        <ecNumber evidence="8">3.1.-.-</ecNumber>
    </recommendedName>
</protein>
<evidence type="ECO:0000256" key="7">
    <source>
        <dbReference type="ARBA" id="ARBA00022833"/>
    </source>
</evidence>
<comment type="cofactor">
    <cofactor evidence="8">
        <name>Zn(2+)</name>
        <dbReference type="ChEBI" id="CHEBI:29105"/>
    </cofactor>
    <text evidence="8">Binds 1 zinc ion.</text>
</comment>
<accession>A0A0Q9YDD4</accession>
<organism evidence="9">
    <name type="scientific">Candidatus Berkiella cookevillensis</name>
    <dbReference type="NCBI Taxonomy" id="437022"/>
    <lineage>
        <taxon>Bacteria</taxon>
        <taxon>Pseudomonadati</taxon>
        <taxon>Pseudomonadota</taxon>
        <taxon>Gammaproteobacteria</taxon>
        <taxon>Candidatus Berkiellales</taxon>
        <taxon>Candidatus Berkiellaceae</taxon>
        <taxon>Candidatus Berkiella</taxon>
    </lineage>
</organism>